<gene>
    <name evidence="2" type="ORF">AGABI1DRAFT_125806</name>
</gene>
<feature type="compositionally biased region" description="Basic and acidic residues" evidence="1">
    <location>
        <begin position="31"/>
        <end position="49"/>
    </location>
</feature>
<dbReference type="EMBL" id="JH971387">
    <property type="protein sequence ID" value="EKM81416.1"/>
    <property type="molecule type" value="Genomic_DNA"/>
</dbReference>
<protein>
    <submittedName>
        <fullName evidence="2">Uncharacterized protein</fullName>
    </submittedName>
</protein>
<dbReference type="HOGENOM" id="CLU_152041_0_0_1"/>
<reference evidence="3" key="1">
    <citation type="journal article" date="2012" name="Proc. Natl. Acad. Sci. U.S.A.">
        <title>Genome sequence of the button mushroom Agaricus bisporus reveals mechanisms governing adaptation to a humic-rich ecological niche.</title>
        <authorList>
            <person name="Morin E."/>
            <person name="Kohler A."/>
            <person name="Baker A.R."/>
            <person name="Foulongne-Oriol M."/>
            <person name="Lombard V."/>
            <person name="Nagy L.G."/>
            <person name="Ohm R.A."/>
            <person name="Patyshakuliyeva A."/>
            <person name="Brun A."/>
            <person name="Aerts A.L."/>
            <person name="Bailey A.M."/>
            <person name="Billette C."/>
            <person name="Coutinho P.M."/>
            <person name="Deakin G."/>
            <person name="Doddapaneni H."/>
            <person name="Floudas D."/>
            <person name="Grimwood J."/>
            <person name="Hilden K."/>
            <person name="Kuees U."/>
            <person name="LaButti K.M."/>
            <person name="Lapidus A."/>
            <person name="Lindquist E.A."/>
            <person name="Lucas S.M."/>
            <person name="Murat C."/>
            <person name="Riley R.W."/>
            <person name="Salamov A.A."/>
            <person name="Schmutz J."/>
            <person name="Subramanian V."/>
            <person name="Woesten H.A.B."/>
            <person name="Xu J."/>
            <person name="Eastwood D.C."/>
            <person name="Foster G.D."/>
            <person name="Sonnenberg A.S."/>
            <person name="Cullen D."/>
            <person name="de Vries R.P."/>
            <person name="Lundell T."/>
            <person name="Hibbett D.S."/>
            <person name="Henrissat B."/>
            <person name="Burton K.S."/>
            <person name="Kerrigan R.W."/>
            <person name="Challen M.P."/>
            <person name="Grigoriev I.V."/>
            <person name="Martin F."/>
        </authorList>
    </citation>
    <scope>NUCLEOTIDE SEQUENCE [LARGE SCALE GENOMIC DNA]</scope>
    <source>
        <strain evidence="3">JB137-S8 / ATCC MYA-4627 / FGSC 10392</strain>
    </source>
</reference>
<accession>K5X0T4</accession>
<evidence type="ECO:0000313" key="3">
    <source>
        <dbReference type="Proteomes" id="UP000008493"/>
    </source>
</evidence>
<dbReference type="OrthoDB" id="3027179at2759"/>
<feature type="compositionally biased region" description="Basic and acidic residues" evidence="1">
    <location>
        <begin position="98"/>
        <end position="117"/>
    </location>
</feature>
<organism evidence="2 3">
    <name type="scientific">Agaricus bisporus var. burnettii (strain JB137-S8 / ATCC MYA-4627 / FGSC 10392)</name>
    <name type="common">White button mushroom</name>
    <dbReference type="NCBI Taxonomy" id="597362"/>
    <lineage>
        <taxon>Eukaryota</taxon>
        <taxon>Fungi</taxon>
        <taxon>Dikarya</taxon>
        <taxon>Basidiomycota</taxon>
        <taxon>Agaricomycotina</taxon>
        <taxon>Agaricomycetes</taxon>
        <taxon>Agaricomycetidae</taxon>
        <taxon>Agaricales</taxon>
        <taxon>Agaricineae</taxon>
        <taxon>Agaricaceae</taxon>
        <taxon>Agaricus</taxon>
    </lineage>
</organism>
<evidence type="ECO:0000313" key="2">
    <source>
        <dbReference type="EMBL" id="EKM81416.1"/>
    </source>
</evidence>
<dbReference type="OMA" id="TEYSHVD"/>
<name>K5X0T4_AGABU</name>
<dbReference type="RefSeq" id="XP_007327345.1">
    <property type="nucleotide sequence ID" value="XM_007327283.1"/>
</dbReference>
<dbReference type="GeneID" id="18826379"/>
<keyword evidence="3" id="KW-1185">Reference proteome</keyword>
<dbReference type="AlphaFoldDB" id="K5X0T4"/>
<proteinExistence type="predicted"/>
<sequence>MMLARLLTASRMKPYYIPRAVRFLTVPHGQQEGRRIEGENNTKKYHDPKSTSPSSVHAEYDPKRSFKFPVDPKSNPEDQAPYEGTSGDYNRSGMRTTEYSHVDKKEPYSPTGGEHRYGGTKSYEWNAERLEKESAKGGKSA</sequence>
<dbReference type="Proteomes" id="UP000008493">
    <property type="component" value="Unassembled WGS sequence"/>
</dbReference>
<feature type="compositionally biased region" description="Polar residues" evidence="1">
    <location>
        <begin position="87"/>
        <end position="97"/>
    </location>
</feature>
<feature type="region of interest" description="Disordered" evidence="1">
    <location>
        <begin position="28"/>
        <end position="141"/>
    </location>
</feature>
<dbReference type="KEGG" id="abp:AGABI1DRAFT125806"/>
<dbReference type="InParanoid" id="K5X0T4"/>
<evidence type="ECO:0000256" key="1">
    <source>
        <dbReference type="SAM" id="MobiDB-lite"/>
    </source>
</evidence>
<feature type="compositionally biased region" description="Basic and acidic residues" evidence="1">
    <location>
        <begin position="126"/>
        <end position="141"/>
    </location>
</feature>